<evidence type="ECO:0000313" key="2">
    <source>
        <dbReference type="EMBL" id="AZQ40040.1"/>
    </source>
</evidence>
<evidence type="ECO:0000256" key="1">
    <source>
        <dbReference type="SAM" id="Phobius"/>
    </source>
</evidence>
<evidence type="ECO:0008006" key="4">
    <source>
        <dbReference type="Google" id="ProtNLM"/>
    </source>
</evidence>
<feature type="transmembrane region" description="Helical" evidence="1">
    <location>
        <begin position="6"/>
        <end position="26"/>
    </location>
</feature>
<sequence length="83" mass="9429">MDTTTAVITIGSIITVKALALWGLWLRLRWRAHREQCRHDYLLGIAEKAAAGSRVELDDQDRDGRRLRVSISRDRGQREDAAA</sequence>
<proteinExistence type="predicted"/>
<gene>
    <name evidence="2" type="ORF">EJ357_47175</name>
</gene>
<keyword evidence="1" id="KW-0812">Transmembrane</keyword>
<name>A0A3Q9F0M8_9ACTN</name>
<keyword evidence="1" id="KW-1133">Transmembrane helix</keyword>
<protein>
    <recommendedName>
        <fullName evidence="4">DUF4752 family protein</fullName>
    </recommendedName>
</protein>
<accession>A0A3Q9F0M8</accession>
<reference evidence="2 3" key="1">
    <citation type="journal article" date="2019" name="Int. J. Syst. Evol. Microbiol.">
        <title>Streptomyces cyaneochromogenes sp. nov., a blue pigment-producing actinomycete from manganese-contaminated soil.</title>
        <authorList>
            <person name="Tang X."/>
            <person name="Zhao J."/>
            <person name="Li K."/>
            <person name="Chen Z."/>
            <person name="Sun Y."/>
            <person name="Gao J."/>
        </authorList>
    </citation>
    <scope>NUCLEOTIDE SEQUENCE [LARGE SCALE GENOMIC DNA]</scope>
    <source>
        <strain evidence="2 3">MK-45</strain>
    </source>
</reference>
<dbReference type="Proteomes" id="UP000280298">
    <property type="component" value="Chromosome"/>
</dbReference>
<dbReference type="AlphaFoldDB" id="A0A3Q9F0M8"/>
<evidence type="ECO:0000313" key="3">
    <source>
        <dbReference type="Proteomes" id="UP000280298"/>
    </source>
</evidence>
<dbReference type="RefSeq" id="WP_126398925.1">
    <property type="nucleotide sequence ID" value="NZ_CP034539.1"/>
</dbReference>
<organism evidence="2 3">
    <name type="scientific">Streptomyces cyaneochromogenes</name>
    <dbReference type="NCBI Taxonomy" id="2496836"/>
    <lineage>
        <taxon>Bacteria</taxon>
        <taxon>Bacillati</taxon>
        <taxon>Actinomycetota</taxon>
        <taxon>Actinomycetes</taxon>
        <taxon>Kitasatosporales</taxon>
        <taxon>Streptomycetaceae</taxon>
        <taxon>Streptomyces</taxon>
    </lineage>
</organism>
<dbReference type="KEGG" id="scya:EJ357_47175"/>
<keyword evidence="1" id="KW-0472">Membrane</keyword>
<keyword evidence="3" id="KW-1185">Reference proteome</keyword>
<dbReference type="EMBL" id="CP034539">
    <property type="protein sequence ID" value="AZQ40040.1"/>
    <property type="molecule type" value="Genomic_DNA"/>
</dbReference>